<gene>
    <name evidence="1" type="ORF">NATSA_02680</name>
</gene>
<keyword evidence="2" id="KW-1185">Reference proteome</keyword>
<evidence type="ECO:0000313" key="2">
    <source>
        <dbReference type="Proteomes" id="UP000673975"/>
    </source>
</evidence>
<accession>A0A8J7RRD6</accession>
<proteinExistence type="predicted"/>
<evidence type="ECO:0000313" key="1">
    <source>
        <dbReference type="EMBL" id="MBP3191562.1"/>
    </source>
</evidence>
<sequence length="93" mass="11119">MKTERFQSELEKIIEDLGYQLRKEKGSFQGDFCVLDGDKIVMINKNYPAEFHIGQMVRFLSERDINDIYIKPAVRKELDKWMERIFKKEKANS</sequence>
<comment type="caution">
    <text evidence="1">The sequence shown here is derived from an EMBL/GenBank/DDBJ whole genome shotgun (WGS) entry which is preliminary data.</text>
</comment>
<dbReference type="AlphaFoldDB" id="A0A8J7RRD6"/>
<name>A0A8J7RRD6_9BACT</name>
<dbReference type="EMBL" id="JAFIDN010000002">
    <property type="protein sequence ID" value="MBP3191562.1"/>
    <property type="molecule type" value="Genomic_DNA"/>
</dbReference>
<dbReference type="Proteomes" id="UP000673975">
    <property type="component" value="Unassembled WGS sequence"/>
</dbReference>
<dbReference type="RefSeq" id="WP_210510185.1">
    <property type="nucleotide sequence ID" value="NZ_JAFIDN010000002.1"/>
</dbReference>
<reference evidence="1" key="1">
    <citation type="submission" date="2021-02" db="EMBL/GenBank/DDBJ databases">
        <title>Natronogracilivirga saccharolytica gen. nov. sp. nov. a new anaerobic, haloalkiliphilic carbohydrate-fermenting bacterium from soda lake and proposing of Cyclonatronumiaceae fam. nov. in the phylum Balneolaeota.</title>
        <authorList>
            <person name="Zhilina T.N."/>
            <person name="Sorokin D.Y."/>
            <person name="Zavarzina D.G."/>
            <person name="Toshchakov S.V."/>
            <person name="Kublanov I.V."/>
        </authorList>
    </citation>
    <scope>NUCLEOTIDE SEQUENCE</scope>
    <source>
        <strain evidence="1">Z-1702</strain>
    </source>
</reference>
<organism evidence="1 2">
    <name type="scientific">Natronogracilivirga saccharolytica</name>
    <dbReference type="NCBI Taxonomy" id="2812953"/>
    <lineage>
        <taxon>Bacteria</taxon>
        <taxon>Pseudomonadati</taxon>
        <taxon>Balneolota</taxon>
        <taxon>Balneolia</taxon>
        <taxon>Balneolales</taxon>
        <taxon>Cyclonatronaceae</taxon>
        <taxon>Natronogracilivirga</taxon>
    </lineage>
</organism>
<protein>
    <submittedName>
        <fullName evidence="1">Uncharacterized protein</fullName>
    </submittedName>
</protein>